<organism evidence="1 2">
    <name type="scientific">Bosea lupini</name>
    <dbReference type="NCBI Taxonomy" id="1036779"/>
    <lineage>
        <taxon>Bacteria</taxon>
        <taxon>Pseudomonadati</taxon>
        <taxon>Pseudomonadota</taxon>
        <taxon>Alphaproteobacteria</taxon>
        <taxon>Hyphomicrobiales</taxon>
        <taxon>Boseaceae</taxon>
        <taxon>Bosea</taxon>
    </lineage>
</organism>
<dbReference type="Proteomes" id="UP000199664">
    <property type="component" value="Unassembled WGS sequence"/>
</dbReference>
<evidence type="ECO:0000313" key="2">
    <source>
        <dbReference type="Proteomes" id="UP000199664"/>
    </source>
</evidence>
<dbReference type="InterPro" id="IPR011990">
    <property type="entry name" value="TPR-like_helical_dom_sf"/>
</dbReference>
<dbReference type="RefSeq" id="WP_091839531.1">
    <property type="nucleotide sequence ID" value="NZ_FOAN01000008.1"/>
</dbReference>
<name>A0A1H7W5M3_9HYPH</name>
<dbReference type="InterPro" id="IPR036388">
    <property type="entry name" value="WH-like_DNA-bd_sf"/>
</dbReference>
<proteinExistence type="predicted"/>
<accession>A0A1H7W5M3</accession>
<sequence>MDGKLLEINLFGACSVRSSATDGFEIGGAKHKALFALLATAPFGRRTRSFLQETLWGVACYDTGRQSLRRALADIKAIVGPHYGDLVTSTNSEVTLDLSRVRFVGHPGQGEFLEGLDIREAGFGQWIGGIRQNPTQLDGLFSLSLSGGGVSVLPAIAVLPFRVIGNDIADATISDWLAEEMCRSLSRSRLIAVISHLSCRELARGGIDIASVRSRLHADFCVTGSLRRSGGMLILDADFLDVGSGRILWTRQITSPVGTFFQSAEEGIAAIVGSIGAAIADEALSHISSQRLADVEDHRLVIAGVRLMNRATLHDLARARELLEEALRRAPYAAETHAWLGKWYFLSVFNGWSLDIAAETERGLDCTARALDLSPDNAFCLTIDGLAHNNLLKRLDVAEQRYKAALAINPNEALSLLLRGTLHAFRDEGGPAVQAVDRARRLSPLDPFRYFYESLSATAYLSAGAYQSALEFAESSLLLNDRHVSTLRAKIVALHNLDRGDELRAAGSELRRAMPDFSIESYLRSHPASDSKFGRKAAAAFRAAGLQ</sequence>
<dbReference type="Gene3D" id="1.25.40.10">
    <property type="entry name" value="Tetratricopeptide repeat domain"/>
    <property type="match status" value="1"/>
</dbReference>
<dbReference type="SUPFAM" id="SSF48452">
    <property type="entry name" value="TPR-like"/>
    <property type="match status" value="1"/>
</dbReference>
<reference evidence="2" key="1">
    <citation type="submission" date="2016-10" db="EMBL/GenBank/DDBJ databases">
        <authorList>
            <person name="Varghese N."/>
            <person name="Submissions S."/>
        </authorList>
    </citation>
    <scope>NUCLEOTIDE SEQUENCE [LARGE SCALE GENOMIC DNA]</scope>
    <source>
        <strain evidence="2">LMG 26383,CCUG 61248,R- 45681</strain>
    </source>
</reference>
<dbReference type="STRING" id="1036779.SAMN04515666_1089"/>
<protein>
    <submittedName>
        <fullName evidence="1">TolB amino-terminal domain-containing protein</fullName>
    </submittedName>
</protein>
<dbReference type="AlphaFoldDB" id="A0A1H7W5M3"/>
<dbReference type="EMBL" id="FOAN01000008">
    <property type="protein sequence ID" value="SEM16375.1"/>
    <property type="molecule type" value="Genomic_DNA"/>
</dbReference>
<dbReference type="Gene3D" id="3.40.50.10070">
    <property type="entry name" value="TolB, N-terminal domain"/>
    <property type="match status" value="1"/>
</dbReference>
<gene>
    <name evidence="1" type="ORF">SAMN04515666_1089</name>
</gene>
<dbReference type="Gene3D" id="1.10.10.10">
    <property type="entry name" value="Winged helix-like DNA-binding domain superfamily/Winged helix DNA-binding domain"/>
    <property type="match status" value="1"/>
</dbReference>
<keyword evidence="2" id="KW-1185">Reference proteome</keyword>
<evidence type="ECO:0000313" key="1">
    <source>
        <dbReference type="EMBL" id="SEM16375.1"/>
    </source>
</evidence>
<dbReference type="OrthoDB" id="9807521at2"/>